<gene>
    <name evidence="4" type="ORF">BRSU_1501</name>
</gene>
<dbReference type="EMBL" id="CVLB01000001">
    <property type="protein sequence ID" value="CRF33528.1"/>
    <property type="molecule type" value="Genomic_DNA"/>
</dbReference>
<proteinExistence type="predicted"/>
<protein>
    <submittedName>
        <fullName evidence="4">Iron-sulfur protein</fullName>
    </submittedName>
</protein>
<dbReference type="Gene3D" id="3.40.50.360">
    <property type="match status" value="2"/>
</dbReference>
<dbReference type="GO" id="GO:0016491">
    <property type="term" value="F:oxidoreductase activity"/>
    <property type="evidence" value="ECO:0007669"/>
    <property type="project" value="InterPro"/>
</dbReference>
<evidence type="ECO:0000256" key="1">
    <source>
        <dbReference type="ARBA" id="ARBA00022630"/>
    </source>
</evidence>
<evidence type="ECO:0000259" key="3">
    <source>
        <dbReference type="Pfam" id="PF03358"/>
    </source>
</evidence>
<dbReference type="AlphaFoldDB" id="A0A0G4K859"/>
<evidence type="ECO:0000313" key="4">
    <source>
        <dbReference type="EMBL" id="CRF33528.1"/>
    </source>
</evidence>
<dbReference type="SUPFAM" id="SSF52218">
    <property type="entry name" value="Flavoproteins"/>
    <property type="match status" value="2"/>
</dbReference>
<keyword evidence="1" id="KW-0285">Flavoprotein</keyword>
<evidence type="ECO:0000313" key="5">
    <source>
        <dbReference type="Proteomes" id="UP000043763"/>
    </source>
</evidence>
<dbReference type="InterPro" id="IPR005025">
    <property type="entry name" value="FMN_Rdtase-like_dom"/>
</dbReference>
<dbReference type="RefSeq" id="WP_048594719.1">
    <property type="nucleotide sequence ID" value="NZ_CVLB01000001.1"/>
</dbReference>
<name>A0A0G4K859_9SPIR</name>
<reference evidence="5" key="1">
    <citation type="submission" date="2015-04" db="EMBL/GenBank/DDBJ databases">
        <authorList>
            <person name="Mushtaq Mamoona"/>
        </authorList>
    </citation>
    <scope>NUCLEOTIDE SEQUENCE [LARGE SCALE GENOMIC DNA]</scope>
    <source>
        <strain evidence="5">AN4859/03</strain>
    </source>
</reference>
<accession>A0A0G4K859</accession>
<evidence type="ECO:0000256" key="2">
    <source>
        <dbReference type="ARBA" id="ARBA00022643"/>
    </source>
</evidence>
<dbReference type="PANTHER" id="PTHR43278:SF4">
    <property type="entry name" value="NAD(P)H-DEPENDENT FMN-CONTAINING OXIDOREDUCTASE YWQN-RELATED"/>
    <property type="match status" value="1"/>
</dbReference>
<organism evidence="4 5">
    <name type="scientific">Brachyspira suanatina</name>
    <dbReference type="NCBI Taxonomy" id="381802"/>
    <lineage>
        <taxon>Bacteria</taxon>
        <taxon>Pseudomonadati</taxon>
        <taxon>Spirochaetota</taxon>
        <taxon>Spirochaetia</taxon>
        <taxon>Brachyspirales</taxon>
        <taxon>Brachyspiraceae</taxon>
        <taxon>Brachyspira</taxon>
    </lineage>
</organism>
<dbReference type="Proteomes" id="UP000043763">
    <property type="component" value="Unassembled WGS sequence"/>
</dbReference>
<sequence>MNILVINGSPKGNNSITLQTLLFLEKLFIEHKFEFLNVGQKIKYYEKNFNEIKVAFEKADIIIFSYPVYTFLIPYQLHRFIELLKENNIEVKDKFATQFSTSKHFYDVTAHKFLEENCLDLGFKYIKGLSADMEDLMKKEGQDDAINFFNYLIFSIENNLYTQSINSKSKDKIIYKRRFNDNIENKDASKDVLILSNTSKDDENLINIIEDFKNIFPYKTRAINIREYNFHGGCLGCFGCAITGKCVYKDGFDDFLRNEIQKADAIIYAFTIENHYTHSSFKLYEDRQFCNGHRTVTEGMPIGYIISGDYDSEYNLQTLIESRAEVGGNFLTHIANDYNKDIYNELEKLSSVMKYAIDNKCTRPKNFYGVGGMKIFRDLIYVMQGLMKEDHKYYKKHNIYDFPQKQRMKMLQMKLVGALISIPSVQKKMKNKMNEYILMPYKKIIYNAKHK</sequence>
<dbReference type="PANTHER" id="PTHR43278">
    <property type="entry name" value="NAD(P)H-DEPENDENT FMN-CONTAINING OXIDOREDUCTASE YWQN-RELATED"/>
    <property type="match status" value="1"/>
</dbReference>
<dbReference type="InterPro" id="IPR051796">
    <property type="entry name" value="ISF_SsuE-like"/>
</dbReference>
<feature type="domain" description="NADPH-dependent FMN reductase-like" evidence="3">
    <location>
        <begin position="1"/>
        <end position="102"/>
    </location>
</feature>
<keyword evidence="5" id="KW-1185">Reference proteome</keyword>
<dbReference type="Pfam" id="PF03358">
    <property type="entry name" value="FMN_red"/>
    <property type="match status" value="1"/>
</dbReference>
<dbReference type="InterPro" id="IPR029039">
    <property type="entry name" value="Flavoprotein-like_sf"/>
</dbReference>
<keyword evidence="2" id="KW-0288">FMN</keyword>
<dbReference type="OrthoDB" id="5410524at2"/>